<feature type="compositionally biased region" description="Basic and acidic residues" evidence="1">
    <location>
        <begin position="474"/>
        <end position="488"/>
    </location>
</feature>
<dbReference type="Gene3D" id="2.130.10.10">
    <property type="entry name" value="YVTN repeat-like/Quinoprotein amine dehydrogenase"/>
    <property type="match status" value="1"/>
</dbReference>
<dbReference type="EMBL" id="DF977463">
    <property type="protein sequence ID" value="GAP86281.2"/>
    <property type="molecule type" value="Genomic_DNA"/>
</dbReference>
<dbReference type="SUPFAM" id="SSF50978">
    <property type="entry name" value="WD40 repeat-like"/>
    <property type="match status" value="1"/>
</dbReference>
<gene>
    <name evidence="3" type="ORF">SAMD00023353_1801310</name>
</gene>
<dbReference type="InterPro" id="IPR015943">
    <property type="entry name" value="WD40/YVTN_repeat-like_dom_sf"/>
</dbReference>
<sequence length="701" mass="77095">MAVGDEASLRPTESLLLREGRKHYRTQISPIHWQLRSLISAERDGIVYFPAGNNNTHITRLDTRARECETIKVISFHPRCLVASGGWICCGGENGEFAIIREGPGTDILAAPDSSSDSSSSSAAPAGRAASTSAVAATAALASEDALSDPTLASEPSMAELRRDVLSIVEQMSGPVKTWSASNYKFGTQRVNCITIWQPPKPPKDPPQPGRYTFPVAVLANNDKTVTVVNLHDSTAIDDIEYPDCVNRGVISPDGSLLVAICDDPFLYVHVRCTSQGKGGRCYAWSQLPRIRLKDQSVRDLSDCRGSFAVCFSSSGRYLAVGTQYGTISIFDVLAFADPERDPLITFFNSARAPGDCGAVRDMAFSPGPYDILAWTEHRGRIGVADARTNFTKRQIISIEDHDAYDHVSLSERSTAIDPRLLDPRSERGAAGSSSIPSVPGSSSRLQSGTGNSDASRLNHPSTPEETAIPEAVQDDRRRREARERGGQRDAQPAPRGGSATWRTSVFAERRDTLTRIFEREQGRENRDHQRSTTAQTPAEQERERRAPTPRRRSSIMQALAQNVDSSVGLQRFGNGEGPSTSRDYSPAWGQSARGSAGWADLEMLYNMPSVDLTLPHDTTRAETARVRRAIPIVSDVWNDDISGFRRPYSRNRDHVQRREDTAGLTWSEDGRTLYIGAEDGIYEFHLNILSRKLFPAVTFR</sequence>
<dbReference type="PANTHER" id="PTHR43991:SF9">
    <property type="entry name" value="DUF2415 DOMAIN-CONTAINING PROTEIN"/>
    <property type="match status" value="1"/>
</dbReference>
<evidence type="ECO:0000313" key="4">
    <source>
        <dbReference type="Proteomes" id="UP000054516"/>
    </source>
</evidence>
<dbReference type="Pfam" id="PF10313">
    <property type="entry name" value="DUF2415"/>
    <property type="match status" value="1"/>
</dbReference>
<evidence type="ECO:0000313" key="3">
    <source>
        <dbReference type="EMBL" id="GAP86281.2"/>
    </source>
</evidence>
<dbReference type="STRING" id="77044.A0A1W2TE51"/>
<dbReference type="OrthoDB" id="64353at2759"/>
<accession>A0A1W2TE51</accession>
<keyword evidence="4" id="KW-1185">Reference proteome</keyword>
<dbReference type="InterPro" id="IPR019417">
    <property type="entry name" value="DUF2415"/>
</dbReference>
<dbReference type="AlphaFoldDB" id="A0A1W2TE51"/>
<evidence type="ECO:0000259" key="2">
    <source>
        <dbReference type="Pfam" id="PF10313"/>
    </source>
</evidence>
<dbReference type="Proteomes" id="UP000054516">
    <property type="component" value="Unassembled WGS sequence"/>
</dbReference>
<feature type="region of interest" description="Disordered" evidence="1">
    <location>
        <begin position="569"/>
        <end position="589"/>
    </location>
</feature>
<feature type="compositionally biased region" description="Basic and acidic residues" evidence="1">
    <location>
        <begin position="508"/>
        <end position="531"/>
    </location>
</feature>
<evidence type="ECO:0000256" key="1">
    <source>
        <dbReference type="SAM" id="MobiDB-lite"/>
    </source>
</evidence>
<feature type="compositionally biased region" description="Low complexity" evidence="1">
    <location>
        <begin position="432"/>
        <end position="444"/>
    </location>
</feature>
<feature type="domain" description="DUF2415" evidence="2">
    <location>
        <begin position="358"/>
        <end position="397"/>
    </location>
</feature>
<proteinExistence type="predicted"/>
<dbReference type="InterPro" id="IPR036322">
    <property type="entry name" value="WD40_repeat_dom_sf"/>
</dbReference>
<dbReference type="PANTHER" id="PTHR43991">
    <property type="entry name" value="WD REPEAT PROTEIN (AFU_ORTHOLOGUE AFUA_8G05640)-RELATED"/>
    <property type="match status" value="1"/>
</dbReference>
<feature type="compositionally biased region" description="Polar residues" evidence="1">
    <location>
        <begin position="445"/>
        <end position="465"/>
    </location>
</feature>
<organism evidence="3">
    <name type="scientific">Rosellinia necatrix</name>
    <name type="common">White root-rot fungus</name>
    <dbReference type="NCBI Taxonomy" id="77044"/>
    <lineage>
        <taxon>Eukaryota</taxon>
        <taxon>Fungi</taxon>
        <taxon>Dikarya</taxon>
        <taxon>Ascomycota</taxon>
        <taxon>Pezizomycotina</taxon>
        <taxon>Sordariomycetes</taxon>
        <taxon>Xylariomycetidae</taxon>
        <taxon>Xylariales</taxon>
        <taxon>Xylariaceae</taxon>
        <taxon>Rosellinia</taxon>
    </lineage>
</organism>
<feature type="region of interest" description="Disordered" evidence="1">
    <location>
        <begin position="416"/>
        <end position="553"/>
    </location>
</feature>
<protein>
    <submittedName>
        <fullName evidence="3">Putative WD domain-containing protein</fullName>
    </submittedName>
</protein>
<reference evidence="3" key="1">
    <citation type="submission" date="2016-03" db="EMBL/GenBank/DDBJ databases">
        <title>Draft genome sequence of Rosellinia necatrix.</title>
        <authorList>
            <person name="Kanematsu S."/>
        </authorList>
    </citation>
    <scope>NUCLEOTIDE SEQUENCE [LARGE SCALE GENOMIC DNA]</scope>
    <source>
        <strain evidence="3">W97</strain>
    </source>
</reference>
<name>A0A1W2TE51_ROSNE</name>
<dbReference type="OMA" id="CCFTVAF"/>